<dbReference type="RefSeq" id="XP_018693410.1">
    <property type="nucleotide sequence ID" value="XM_018836557.1"/>
</dbReference>
<feature type="domain" description="Alcohol dehydrogenase-like N-terminal" evidence="3">
    <location>
        <begin position="76"/>
        <end position="150"/>
    </location>
</feature>
<comment type="similarity">
    <text evidence="1">Belongs to the zinc-containing alcohol dehydrogenase family.</text>
</comment>
<dbReference type="Gene3D" id="3.40.50.720">
    <property type="entry name" value="NAD(P)-binding Rossmann-like Domain"/>
    <property type="match status" value="1"/>
</dbReference>
<proteinExistence type="inferred from homology"/>
<dbReference type="InterPro" id="IPR013154">
    <property type="entry name" value="ADH-like_N"/>
</dbReference>
<reference evidence="4 5" key="1">
    <citation type="submission" date="2016-04" db="EMBL/GenBank/DDBJ databases">
        <title>Draft genome of Fonsecaea erecta CBS 125763.</title>
        <authorList>
            <person name="Weiss V.A."/>
            <person name="Vicente V.A."/>
            <person name="Raittz R.T."/>
            <person name="Moreno L.F."/>
            <person name="De Souza E.M."/>
            <person name="Pedrosa F.O."/>
            <person name="Steffens M.B."/>
            <person name="Faoro H."/>
            <person name="Tadra-Sfeir M.Z."/>
            <person name="Najafzadeh M.J."/>
            <person name="Felipe M.S."/>
            <person name="Teixeira M."/>
            <person name="Sun J."/>
            <person name="Xi L."/>
            <person name="Gomes R."/>
            <person name="De Azevedo C.M."/>
            <person name="Salgado C.G."/>
            <person name="Da Silva M.B."/>
            <person name="Nascimento M.F."/>
            <person name="Queiroz-Telles F."/>
            <person name="Attili D.S."/>
            <person name="Gorbushina A."/>
        </authorList>
    </citation>
    <scope>NUCLEOTIDE SEQUENCE [LARGE SCALE GENOMIC DNA]</scope>
    <source>
        <strain evidence="4 5">CBS 125763</strain>
    </source>
</reference>
<dbReference type="InterPro" id="IPR011032">
    <property type="entry name" value="GroES-like_sf"/>
</dbReference>
<evidence type="ECO:0000313" key="4">
    <source>
        <dbReference type="EMBL" id="OAP60043.1"/>
    </source>
</evidence>
<name>A0A178ZLE4_9EURO</name>
<dbReference type="InterPro" id="IPR036291">
    <property type="entry name" value="NAD(P)-bd_dom_sf"/>
</dbReference>
<dbReference type="STRING" id="1367422.A0A178ZLE4"/>
<dbReference type="OrthoDB" id="10257049at2759"/>
<keyword evidence="5" id="KW-1185">Reference proteome</keyword>
<gene>
    <name evidence="4" type="ORF">AYL99_05045</name>
</gene>
<dbReference type="AlphaFoldDB" id="A0A178ZLE4"/>
<dbReference type="InterPro" id="IPR052585">
    <property type="entry name" value="Lipid_raft_assoc_Zn_ADH"/>
</dbReference>
<evidence type="ECO:0000256" key="1">
    <source>
        <dbReference type="ARBA" id="ARBA00008072"/>
    </source>
</evidence>
<evidence type="ECO:0000259" key="3">
    <source>
        <dbReference type="Pfam" id="PF08240"/>
    </source>
</evidence>
<dbReference type="PANTHER" id="PTHR43482">
    <property type="entry name" value="PROTEIN AST1-RELATED"/>
    <property type="match status" value="1"/>
</dbReference>
<dbReference type="SUPFAM" id="SSF50129">
    <property type="entry name" value="GroES-like"/>
    <property type="match status" value="1"/>
</dbReference>
<protein>
    <recommendedName>
        <fullName evidence="3">Alcohol dehydrogenase-like N-terminal domain-containing protein</fullName>
    </recommendedName>
</protein>
<dbReference type="Pfam" id="PF08240">
    <property type="entry name" value="ADH_N"/>
    <property type="match status" value="1"/>
</dbReference>
<dbReference type="SUPFAM" id="SSF51735">
    <property type="entry name" value="NAD(P)-binding Rossmann-fold domains"/>
    <property type="match status" value="1"/>
</dbReference>
<evidence type="ECO:0000256" key="2">
    <source>
        <dbReference type="ARBA" id="ARBA00023002"/>
    </source>
</evidence>
<dbReference type="PANTHER" id="PTHR43482:SF2">
    <property type="entry name" value="ZINC-BINDING DEHYDROGENASE FAMILY, PUTATIVE (AFU_ORTHOLOGUE AFUA_3G15030)-RELATED"/>
    <property type="match status" value="1"/>
</dbReference>
<dbReference type="Gene3D" id="3.90.180.10">
    <property type="entry name" value="Medium-chain alcohol dehydrogenases, catalytic domain"/>
    <property type="match status" value="1"/>
</dbReference>
<keyword evidence="2" id="KW-0560">Oxidoreductase</keyword>
<dbReference type="Proteomes" id="UP000078343">
    <property type="component" value="Unassembled WGS sequence"/>
</dbReference>
<evidence type="ECO:0000313" key="5">
    <source>
        <dbReference type="Proteomes" id="UP000078343"/>
    </source>
</evidence>
<dbReference type="EMBL" id="LVYI01000004">
    <property type="protein sequence ID" value="OAP60043.1"/>
    <property type="molecule type" value="Genomic_DNA"/>
</dbReference>
<dbReference type="GeneID" id="30009213"/>
<dbReference type="CDD" id="cd08249">
    <property type="entry name" value="enoyl_reductase_like"/>
    <property type="match status" value="1"/>
</dbReference>
<dbReference type="InterPro" id="IPR047122">
    <property type="entry name" value="Trans-enoyl_RdTase-like"/>
</dbReference>
<accession>A0A178ZLE4</accession>
<sequence length="440" mass="48254">MGLVRLFRSLRTTSTAKDITVEFKIQEIENPSSKTSSSSSSLPSISTQQRALLLHGPKQPYTEVLDHPIPSLLDNRELLVWNRVIGLNPIDWKAPDFNFGIPQLPYISGRELVGEVAISPRQGSRFKPGDLVIVISTDYRDLRKAAYQQCVVATDFNTCRLPANITPESGAALGVAFVAAVLSLGICIGLDFSKVANGPDLLSIVRGLDPQRLPEDIRSECLNGINRAEKAKPGDWLAIWGGSSTSAFMLNQIARLMGLRTISIMDYRKHALSVSSDPRTKPDVVVDNHNPERAIEITRSVTNHSLRFAVDTVGRDTAQHLKQCLEQHSSDFHDTTAITPTPTLEKNDVRPAAHLVGLTGLPKGSPPTNTIFHTVPIKVFHEIPELGEALMLWLERLLSQGLLVPPTILGVREGFNAVNDALDSMRRGEISGGRLVVRVK</sequence>
<organism evidence="4 5">
    <name type="scientific">Fonsecaea erecta</name>
    <dbReference type="NCBI Taxonomy" id="1367422"/>
    <lineage>
        <taxon>Eukaryota</taxon>
        <taxon>Fungi</taxon>
        <taxon>Dikarya</taxon>
        <taxon>Ascomycota</taxon>
        <taxon>Pezizomycotina</taxon>
        <taxon>Eurotiomycetes</taxon>
        <taxon>Chaetothyriomycetidae</taxon>
        <taxon>Chaetothyriales</taxon>
        <taxon>Herpotrichiellaceae</taxon>
        <taxon>Fonsecaea</taxon>
    </lineage>
</organism>
<dbReference type="GO" id="GO:0016651">
    <property type="term" value="F:oxidoreductase activity, acting on NAD(P)H"/>
    <property type="evidence" value="ECO:0007669"/>
    <property type="project" value="InterPro"/>
</dbReference>
<comment type="caution">
    <text evidence="4">The sequence shown here is derived from an EMBL/GenBank/DDBJ whole genome shotgun (WGS) entry which is preliminary data.</text>
</comment>